<organism evidence="3 4">
    <name type="scientific">Luteolibacter yonseiensis</name>
    <dbReference type="NCBI Taxonomy" id="1144680"/>
    <lineage>
        <taxon>Bacteria</taxon>
        <taxon>Pseudomonadati</taxon>
        <taxon>Verrucomicrobiota</taxon>
        <taxon>Verrucomicrobiia</taxon>
        <taxon>Verrucomicrobiales</taxon>
        <taxon>Verrucomicrobiaceae</taxon>
        <taxon>Luteolibacter</taxon>
    </lineage>
</organism>
<feature type="transmembrane region" description="Helical" evidence="2">
    <location>
        <begin position="89"/>
        <end position="110"/>
    </location>
</feature>
<dbReference type="AlphaFoldDB" id="A0A934R6S2"/>
<dbReference type="InterPro" id="IPR009937">
    <property type="entry name" value="Phage_holin_3_6"/>
</dbReference>
<dbReference type="Proteomes" id="UP000600139">
    <property type="component" value="Unassembled WGS sequence"/>
</dbReference>
<evidence type="ECO:0000256" key="2">
    <source>
        <dbReference type="SAM" id="Phobius"/>
    </source>
</evidence>
<reference evidence="3" key="1">
    <citation type="submission" date="2021-01" db="EMBL/GenBank/DDBJ databases">
        <title>Modified the classification status of verrucomicrobia.</title>
        <authorList>
            <person name="Feng X."/>
        </authorList>
    </citation>
    <scope>NUCLEOTIDE SEQUENCE</scope>
    <source>
        <strain evidence="3">JCM 18052</strain>
    </source>
</reference>
<comment type="caution">
    <text evidence="3">The sequence shown here is derived from an EMBL/GenBank/DDBJ whole genome shotgun (WGS) entry which is preliminary data.</text>
</comment>
<evidence type="ECO:0000313" key="3">
    <source>
        <dbReference type="EMBL" id="MBK1818336.1"/>
    </source>
</evidence>
<sequence>MNPSSDTGGASFTGASGTGKFPQPPANWREALMALIASRVALIQLESKDVAKAGIRSAIYLAATFVCVLSTWALFLAGGIALVSELTRWPWSLVALSAAALHLLAAFILVRLAKPKGTPAFPVTRSEFQKDREWIENFQKTKSSNS</sequence>
<dbReference type="RefSeq" id="WP_200353283.1">
    <property type="nucleotide sequence ID" value="NZ_BAABHZ010000002.1"/>
</dbReference>
<keyword evidence="2" id="KW-0472">Membrane</keyword>
<proteinExistence type="predicted"/>
<dbReference type="EMBL" id="JAENIK010000013">
    <property type="protein sequence ID" value="MBK1818336.1"/>
    <property type="molecule type" value="Genomic_DNA"/>
</dbReference>
<gene>
    <name evidence="3" type="ORF">JIN84_22140</name>
</gene>
<feature type="region of interest" description="Disordered" evidence="1">
    <location>
        <begin position="1"/>
        <end position="20"/>
    </location>
</feature>
<keyword evidence="2" id="KW-0812">Transmembrane</keyword>
<keyword evidence="4" id="KW-1185">Reference proteome</keyword>
<name>A0A934R6S2_9BACT</name>
<dbReference type="Pfam" id="PF07332">
    <property type="entry name" value="Phage_holin_3_6"/>
    <property type="match status" value="1"/>
</dbReference>
<feature type="transmembrane region" description="Helical" evidence="2">
    <location>
        <begin position="58"/>
        <end position="83"/>
    </location>
</feature>
<keyword evidence="2" id="KW-1133">Transmembrane helix</keyword>
<evidence type="ECO:0000256" key="1">
    <source>
        <dbReference type="SAM" id="MobiDB-lite"/>
    </source>
</evidence>
<evidence type="ECO:0000313" key="4">
    <source>
        <dbReference type="Proteomes" id="UP000600139"/>
    </source>
</evidence>
<feature type="compositionally biased region" description="Low complexity" evidence="1">
    <location>
        <begin position="1"/>
        <end position="19"/>
    </location>
</feature>
<protein>
    <submittedName>
        <fullName evidence="3">Phage holin family protein</fullName>
    </submittedName>
</protein>
<accession>A0A934R6S2</accession>